<sequence>MRWTIAATALSLGTLGDAELLHEHFHRMGRSPNSTSTTIPSPPKPSNSSIPLHPHNSTGCLSLQNLNQADWQQSNTGTWLDNWWTANAAAISQNGFLNTFAELALNDPGWTCPIDGTCQVPCIPVKQTGVHGNLLARADPLASSTQTGYVANSLSNLQTQFNTLYSILNSAGTKTSLDINSLVQNFWYDGSQDSTMDLSEGLRSFGLILGLGAAIATGGAVMPAAVASTLFSNVVTLVFGGLPSPGDPYLIKASEVGHEMSNYMEDCERGLQDLYNNLTSGNPLGDSSDLRDILSDGTFLSSHYFDMSQNMTTAFKSTVINYLWRQSKVFILGGASCSEDQGIGSTGSKEGYEMIWWCDDDNKAWYLYNYQWGVGSRLEAGRSISWVSRPWGADRMGSHPYLSTHGGSGPYWEDLNPWNVVISSVKSWRVAGYNYTTETWRSRISDMYRAGANPWFEGNAMEGLWTIPVCNIAETVNSDWYGKESILMPYGYDSRPKWCGYICDNSKETTQAFFDAAHLMDGDKRPFSETCPNNF</sequence>
<name>A0A5M3YT66_ASPTE</name>
<evidence type="ECO:0000313" key="3">
    <source>
        <dbReference type="Proteomes" id="UP000452235"/>
    </source>
</evidence>
<reference evidence="2 3" key="1">
    <citation type="submission" date="2020-01" db="EMBL/GenBank/DDBJ databases">
        <title>Aspergillus terreus IFO 6365 whole genome shotgun sequence.</title>
        <authorList>
            <person name="Kanamasa S."/>
            <person name="Takahashi H."/>
        </authorList>
    </citation>
    <scope>NUCLEOTIDE SEQUENCE [LARGE SCALE GENOMIC DNA]</scope>
    <source>
        <strain evidence="2 3">IFO 6365</strain>
    </source>
</reference>
<dbReference type="Proteomes" id="UP000452235">
    <property type="component" value="Unassembled WGS sequence"/>
</dbReference>
<proteinExistence type="predicted"/>
<evidence type="ECO:0000259" key="1">
    <source>
        <dbReference type="Pfam" id="PF25278"/>
    </source>
</evidence>
<keyword evidence="3" id="KW-1185">Reference proteome</keyword>
<accession>A0A5M3YT66</accession>
<organism evidence="2 3">
    <name type="scientific">Aspergillus terreus</name>
    <dbReference type="NCBI Taxonomy" id="33178"/>
    <lineage>
        <taxon>Eukaryota</taxon>
        <taxon>Fungi</taxon>
        <taxon>Dikarya</taxon>
        <taxon>Ascomycota</taxon>
        <taxon>Pezizomycotina</taxon>
        <taxon>Eurotiomycetes</taxon>
        <taxon>Eurotiomycetidae</taxon>
        <taxon>Eurotiales</taxon>
        <taxon>Aspergillaceae</taxon>
        <taxon>Aspergillus</taxon>
        <taxon>Aspergillus subgen. Circumdati</taxon>
    </lineage>
</organism>
<dbReference type="AlphaFoldDB" id="A0A5M3YT66"/>
<evidence type="ECO:0000313" key="2">
    <source>
        <dbReference type="EMBL" id="GFF14156.1"/>
    </source>
</evidence>
<feature type="domain" description="DUF7872" evidence="1">
    <location>
        <begin position="254"/>
        <end position="362"/>
    </location>
</feature>
<protein>
    <recommendedName>
        <fullName evidence="1">DUF7872 domain-containing protein</fullName>
    </recommendedName>
</protein>
<comment type="caution">
    <text evidence="2">The sequence shown here is derived from an EMBL/GenBank/DDBJ whole genome shotgun (WGS) entry which is preliminary data.</text>
</comment>
<dbReference type="Pfam" id="PF25278">
    <property type="entry name" value="DUF7872"/>
    <property type="match status" value="1"/>
</dbReference>
<dbReference type="InterPro" id="IPR057194">
    <property type="entry name" value="DUF7872"/>
</dbReference>
<gene>
    <name evidence="2" type="ORF">ATEIFO6365_0003020900</name>
</gene>
<dbReference type="VEuPathDB" id="FungiDB:ATEG_00209"/>
<dbReference type="OrthoDB" id="5383967at2759"/>
<dbReference type="EMBL" id="BLJY01000003">
    <property type="protein sequence ID" value="GFF14156.1"/>
    <property type="molecule type" value="Genomic_DNA"/>
</dbReference>